<dbReference type="EMBL" id="VSRR010079981">
    <property type="protein sequence ID" value="MPC89124.1"/>
    <property type="molecule type" value="Genomic_DNA"/>
</dbReference>
<proteinExistence type="predicted"/>
<evidence type="ECO:0000313" key="1">
    <source>
        <dbReference type="EMBL" id="MPC89124.1"/>
    </source>
</evidence>
<reference evidence="1 2" key="1">
    <citation type="submission" date="2019-05" db="EMBL/GenBank/DDBJ databases">
        <title>Another draft genome of Portunus trituberculatus and its Hox gene families provides insights of decapod evolution.</title>
        <authorList>
            <person name="Jeong J.-H."/>
            <person name="Song I."/>
            <person name="Kim S."/>
            <person name="Choi T."/>
            <person name="Kim D."/>
            <person name="Ryu S."/>
            <person name="Kim W."/>
        </authorList>
    </citation>
    <scope>NUCLEOTIDE SEQUENCE [LARGE SCALE GENOMIC DNA]</scope>
    <source>
        <tissue evidence="1">Muscle</tissue>
    </source>
</reference>
<dbReference type="Proteomes" id="UP000324222">
    <property type="component" value="Unassembled WGS sequence"/>
</dbReference>
<keyword evidence="2" id="KW-1185">Reference proteome</keyword>
<accession>A0A5B7J9N5</accession>
<evidence type="ECO:0000313" key="2">
    <source>
        <dbReference type="Proteomes" id="UP000324222"/>
    </source>
</evidence>
<organism evidence="1 2">
    <name type="scientific">Portunus trituberculatus</name>
    <name type="common">Swimming crab</name>
    <name type="synonym">Neptunus trituberculatus</name>
    <dbReference type="NCBI Taxonomy" id="210409"/>
    <lineage>
        <taxon>Eukaryota</taxon>
        <taxon>Metazoa</taxon>
        <taxon>Ecdysozoa</taxon>
        <taxon>Arthropoda</taxon>
        <taxon>Crustacea</taxon>
        <taxon>Multicrustacea</taxon>
        <taxon>Malacostraca</taxon>
        <taxon>Eumalacostraca</taxon>
        <taxon>Eucarida</taxon>
        <taxon>Decapoda</taxon>
        <taxon>Pleocyemata</taxon>
        <taxon>Brachyura</taxon>
        <taxon>Eubrachyura</taxon>
        <taxon>Portunoidea</taxon>
        <taxon>Portunidae</taxon>
        <taxon>Portuninae</taxon>
        <taxon>Portunus</taxon>
    </lineage>
</organism>
<protein>
    <submittedName>
        <fullName evidence="1">Uncharacterized protein</fullName>
    </submittedName>
</protein>
<sequence length="64" mass="7025">MPPHTSRTSGDFNLPPAFPSHTHVAYVSKCQMSRPLYKGDSARETGLEYLLQAAIVGVFTSSRD</sequence>
<name>A0A5B7J9N5_PORTR</name>
<gene>
    <name evidence="1" type="ORF">E2C01_084057</name>
</gene>
<dbReference type="AlphaFoldDB" id="A0A5B7J9N5"/>
<comment type="caution">
    <text evidence="1">The sequence shown here is derived from an EMBL/GenBank/DDBJ whole genome shotgun (WGS) entry which is preliminary data.</text>
</comment>